<dbReference type="HOGENOM" id="CLU_059400_0_0_1"/>
<proteinExistence type="predicted"/>
<keyword evidence="1" id="KW-0732">Signal</keyword>
<evidence type="ECO:0000256" key="1">
    <source>
        <dbReference type="SAM" id="SignalP"/>
    </source>
</evidence>
<sequence>MRSLIHTICAFLCVLIAVPLVFGSPVELAVGGRVGKRRPTYAIAHMVLDRRGLRDAIAHGANSVEVDIAAYKEGWWADHDIRSKSWGDSLEVMFKAIAKENKRIAFVWLDLKTPNMCSGKSCNKDVLDPSKCKSSQKCSMQSLQKLAQKYLQPAGVRILYGFYGAGATDSAGFNYIQGNLKDGEAVCLSGEVDKVLNVYKKKGSGVKPAQRVMDYGYTELHKGFGNCTEDGHKTCAGLRNGAKARQEGLVRRVFGWTSQIGDGKRVASMLDKAHVDGIIYGFGVTRYYHHKESELAARDINRHVKKSLDRYMATGSDKPW</sequence>
<protein>
    <submittedName>
        <fullName evidence="2">Phospholipase D</fullName>
    </submittedName>
</protein>
<feature type="chain" id="PRO_5003286698" evidence="1">
    <location>
        <begin position="24"/>
        <end position="320"/>
    </location>
</feature>
<feature type="signal peptide" evidence="1">
    <location>
        <begin position="1"/>
        <end position="23"/>
    </location>
</feature>
<name>F2TJC1_AJEDA</name>
<organism evidence="2">
    <name type="scientific">Ajellomyces dermatitidis (strain ATCC 18188 / CBS 674.68)</name>
    <name type="common">Blastomyces dermatitidis</name>
    <dbReference type="NCBI Taxonomy" id="653446"/>
    <lineage>
        <taxon>Eukaryota</taxon>
        <taxon>Fungi</taxon>
        <taxon>Dikarya</taxon>
        <taxon>Ascomycota</taxon>
        <taxon>Pezizomycotina</taxon>
        <taxon>Eurotiomycetes</taxon>
        <taxon>Eurotiomycetidae</taxon>
        <taxon>Onygenales</taxon>
        <taxon>Ajellomycetaceae</taxon>
        <taxon>Blastomyces</taxon>
    </lineage>
</organism>
<evidence type="ECO:0000313" key="2">
    <source>
        <dbReference type="EMBL" id="EGE83334.1"/>
    </source>
</evidence>
<dbReference type="Gene3D" id="3.20.20.190">
    <property type="entry name" value="Phosphatidylinositol (PI) phosphodiesterase"/>
    <property type="match status" value="1"/>
</dbReference>
<reference evidence="2" key="1">
    <citation type="submission" date="2010-03" db="EMBL/GenBank/DDBJ databases">
        <title>Annotation of Blastomyces dermatitidis strain ATCC 18188.</title>
        <authorList>
            <consortium name="The Broad Institute Genome Sequencing Platform"/>
            <consortium name="Broad Institute Genome Sequencing Center for Infectious Disease."/>
            <person name="Cuomo C."/>
            <person name="Klein B."/>
            <person name="Sullivan T."/>
            <person name="Heitman J."/>
            <person name="Young S."/>
            <person name="Zeng Q."/>
            <person name="Gargeya S."/>
            <person name="Alvarado L."/>
            <person name="Berlin A.M."/>
            <person name="Chapman S.B."/>
            <person name="Chen Z."/>
            <person name="Freedman E."/>
            <person name="Gellesch M."/>
            <person name="Goldberg J."/>
            <person name="Griggs A."/>
            <person name="Gujja S."/>
            <person name="Heilman E."/>
            <person name="Heiman D."/>
            <person name="Howarth C."/>
            <person name="Mehta T."/>
            <person name="Neiman D."/>
            <person name="Pearson M."/>
            <person name="Roberts A."/>
            <person name="Saif S."/>
            <person name="Shea T."/>
            <person name="Shenoy N."/>
            <person name="Sisk P."/>
            <person name="Stolte C."/>
            <person name="Sykes S."/>
            <person name="White J."/>
            <person name="Yandava C."/>
            <person name="Haas B."/>
            <person name="Nusbaum C."/>
            <person name="Birren B."/>
        </authorList>
    </citation>
    <scope>NUCLEOTIDE SEQUENCE [LARGE SCALE GENOMIC DNA]</scope>
    <source>
        <strain evidence="2">ATCC 18188</strain>
    </source>
</reference>
<dbReference type="InterPro" id="IPR017946">
    <property type="entry name" value="PLC-like_Pdiesterase_TIM-brl"/>
</dbReference>
<dbReference type="SUPFAM" id="SSF51695">
    <property type="entry name" value="PLC-like phosphodiesterases"/>
    <property type="match status" value="1"/>
</dbReference>
<dbReference type="AlphaFoldDB" id="F2TJC1"/>
<dbReference type="GO" id="GO:0006629">
    <property type="term" value="P:lipid metabolic process"/>
    <property type="evidence" value="ECO:0007669"/>
    <property type="project" value="InterPro"/>
</dbReference>
<dbReference type="Proteomes" id="UP000007802">
    <property type="component" value="Unassembled WGS sequence"/>
</dbReference>
<gene>
    <name evidence="2" type="ORF">BDDG_06278</name>
</gene>
<dbReference type="EMBL" id="GG749448">
    <property type="protein sequence ID" value="EGE83334.1"/>
    <property type="molecule type" value="Genomic_DNA"/>
</dbReference>
<dbReference type="OrthoDB" id="4907280at2759"/>
<accession>F2TJC1</accession>
<dbReference type="GO" id="GO:0008081">
    <property type="term" value="F:phosphoric diester hydrolase activity"/>
    <property type="evidence" value="ECO:0007669"/>
    <property type="project" value="InterPro"/>
</dbReference>